<dbReference type="EMBL" id="AJWJ01000427">
    <property type="protein sequence ID" value="KAF2070965.1"/>
    <property type="molecule type" value="Genomic_DNA"/>
</dbReference>
<dbReference type="Proteomes" id="UP000695562">
    <property type="component" value="Unassembled WGS sequence"/>
</dbReference>
<evidence type="ECO:0000313" key="3">
    <source>
        <dbReference type="EMBL" id="KAF2070965.1"/>
    </source>
</evidence>
<keyword evidence="2" id="KW-0732">Signal</keyword>
<name>A0A8J4UXI2_9MYCE</name>
<feature type="chain" id="PRO_5035288709" evidence="2">
    <location>
        <begin position="19"/>
        <end position="306"/>
    </location>
</feature>
<organism evidence="3 4">
    <name type="scientific">Polysphondylium violaceum</name>
    <dbReference type="NCBI Taxonomy" id="133409"/>
    <lineage>
        <taxon>Eukaryota</taxon>
        <taxon>Amoebozoa</taxon>
        <taxon>Evosea</taxon>
        <taxon>Eumycetozoa</taxon>
        <taxon>Dictyostelia</taxon>
        <taxon>Dictyosteliales</taxon>
        <taxon>Dictyosteliaceae</taxon>
        <taxon>Polysphondylium</taxon>
    </lineage>
</organism>
<dbReference type="AlphaFoldDB" id="A0A8J4UXI2"/>
<reference evidence="3" key="1">
    <citation type="submission" date="2020-01" db="EMBL/GenBank/DDBJ databases">
        <title>Development of genomics and gene disruption for Polysphondylium violaceum indicates a role for the polyketide synthase stlB in stalk morphogenesis.</title>
        <authorList>
            <person name="Narita B."/>
            <person name="Kawabe Y."/>
            <person name="Kin K."/>
            <person name="Saito T."/>
            <person name="Gibbs R."/>
            <person name="Kuspa A."/>
            <person name="Muzny D."/>
            <person name="Queller D."/>
            <person name="Richards S."/>
            <person name="Strassman J."/>
            <person name="Sucgang R."/>
            <person name="Worley K."/>
            <person name="Schaap P."/>
        </authorList>
    </citation>
    <scope>NUCLEOTIDE SEQUENCE</scope>
    <source>
        <strain evidence="3">QSvi11</strain>
    </source>
</reference>
<keyword evidence="4" id="KW-1185">Reference proteome</keyword>
<feature type="signal peptide" evidence="2">
    <location>
        <begin position="1"/>
        <end position="18"/>
    </location>
</feature>
<evidence type="ECO:0000313" key="4">
    <source>
        <dbReference type="Proteomes" id="UP000695562"/>
    </source>
</evidence>
<comment type="caution">
    <text evidence="3">The sequence shown here is derived from an EMBL/GenBank/DDBJ whole genome shotgun (WGS) entry which is preliminary data.</text>
</comment>
<evidence type="ECO:0000256" key="2">
    <source>
        <dbReference type="SAM" id="SignalP"/>
    </source>
</evidence>
<feature type="compositionally biased region" description="Low complexity" evidence="1">
    <location>
        <begin position="270"/>
        <end position="290"/>
    </location>
</feature>
<gene>
    <name evidence="3" type="ORF">CYY_007715</name>
</gene>
<feature type="region of interest" description="Disordered" evidence="1">
    <location>
        <begin position="260"/>
        <end position="306"/>
    </location>
</feature>
<protein>
    <submittedName>
        <fullName evidence="3">Uncharacterized protein</fullName>
    </submittedName>
</protein>
<accession>A0A8J4UXI2</accession>
<proteinExistence type="predicted"/>
<feature type="compositionally biased region" description="Polar residues" evidence="1">
    <location>
        <begin position="296"/>
        <end position="306"/>
    </location>
</feature>
<evidence type="ECO:0000256" key="1">
    <source>
        <dbReference type="SAM" id="MobiDB-lite"/>
    </source>
</evidence>
<sequence>MKLNLLLLLLIQLSFISGLIKLKSISIGCLNHGLIPSHRDHQSLVGFCLLIEIGSPNVKLIKVFNNEGYFNETIPLNGKTIIKNQTMDYGKTLNEEWEPDIFLNMETFISKTACELPTTGFSDTPKPVSSSSNGIEPYHPLFLILVPNLSYYYSDSQNYFRFDYQSTISKTLAFRFHFSLLESRQGFYLKFGSPDAKSISFVDNDHQAPPVVNTSFGEFICLTNSLKTRIILVPQEIHYEGQKKPVLHFNLEARLKSLACDSESTPTPTPTETQVLTPTPTPTETQTLTPTPTPTNSNIPTSDNIN</sequence>